<dbReference type="STRING" id="28445.BHQ20_16545"/>
<keyword evidence="3" id="KW-0560">Oxidoreductase</keyword>
<proteinExistence type="predicted"/>
<keyword evidence="4" id="KW-0503">Monooxygenase</keyword>
<evidence type="ECO:0000313" key="7">
    <source>
        <dbReference type="Proteomes" id="UP000192739"/>
    </source>
</evidence>
<organism evidence="6 7">
    <name type="scientific">Mycobacterium intermedium</name>
    <dbReference type="NCBI Taxonomy" id="28445"/>
    <lineage>
        <taxon>Bacteria</taxon>
        <taxon>Bacillati</taxon>
        <taxon>Actinomycetota</taxon>
        <taxon>Actinomycetes</taxon>
        <taxon>Mycobacteriales</taxon>
        <taxon>Mycobacteriaceae</taxon>
        <taxon>Mycobacterium</taxon>
        <taxon>Mycobacterium simiae complex</taxon>
    </lineage>
</organism>
<name>A0A1E3SBS0_MYCIE</name>
<dbReference type="Gene3D" id="3.20.20.30">
    <property type="entry name" value="Luciferase-like domain"/>
    <property type="match status" value="1"/>
</dbReference>
<dbReference type="RefSeq" id="WP_069420238.1">
    <property type="nucleotide sequence ID" value="NZ_CBCRZH010000010.1"/>
</dbReference>
<reference evidence="6 7" key="1">
    <citation type="submission" date="2017-02" db="EMBL/GenBank/DDBJ databases">
        <title>The new phylogeny of genus Mycobacterium.</title>
        <authorList>
            <person name="Tortoli E."/>
            <person name="Trovato A."/>
            <person name="Cirillo D.M."/>
        </authorList>
    </citation>
    <scope>NUCLEOTIDE SEQUENCE [LARGE SCALE GENOMIC DNA]</scope>
    <source>
        <strain evidence="6 7">DSM 44049</strain>
    </source>
</reference>
<dbReference type="AlphaFoldDB" id="A0A1E3SBS0"/>
<comment type="caution">
    <text evidence="6">The sequence shown here is derived from an EMBL/GenBank/DDBJ whole genome shotgun (WGS) entry which is preliminary data.</text>
</comment>
<keyword evidence="1" id="KW-0285">Flavoprotein</keyword>
<dbReference type="EMBL" id="MVHT01000010">
    <property type="protein sequence ID" value="ORB09472.1"/>
    <property type="molecule type" value="Genomic_DNA"/>
</dbReference>
<evidence type="ECO:0000259" key="5">
    <source>
        <dbReference type="Pfam" id="PF00296"/>
    </source>
</evidence>
<dbReference type="NCBIfam" id="TIGR03619">
    <property type="entry name" value="F420_Rv2161c"/>
    <property type="match status" value="1"/>
</dbReference>
<gene>
    <name evidence="6" type="ORF">BST27_06060</name>
</gene>
<dbReference type="GO" id="GO:0046306">
    <property type="term" value="P:alkanesulfonate catabolic process"/>
    <property type="evidence" value="ECO:0007669"/>
    <property type="project" value="TreeGrafter"/>
</dbReference>
<dbReference type="Proteomes" id="UP000192739">
    <property type="component" value="Unassembled WGS sequence"/>
</dbReference>
<keyword evidence="7" id="KW-1185">Reference proteome</keyword>
<evidence type="ECO:0000256" key="4">
    <source>
        <dbReference type="ARBA" id="ARBA00023033"/>
    </source>
</evidence>
<evidence type="ECO:0000313" key="6">
    <source>
        <dbReference type="EMBL" id="ORB09472.1"/>
    </source>
</evidence>
<accession>A0A1E3SBS0</accession>
<dbReference type="GO" id="GO:0008726">
    <property type="term" value="F:alkanesulfonate monooxygenase activity"/>
    <property type="evidence" value="ECO:0007669"/>
    <property type="project" value="TreeGrafter"/>
</dbReference>
<dbReference type="InterPro" id="IPR050172">
    <property type="entry name" value="SsuD_RutA_monooxygenase"/>
</dbReference>
<dbReference type="OrthoDB" id="5172444at2"/>
<feature type="domain" description="Luciferase-like" evidence="5">
    <location>
        <begin position="21"/>
        <end position="245"/>
    </location>
</feature>
<dbReference type="SUPFAM" id="SSF51679">
    <property type="entry name" value="Bacterial luciferase-like"/>
    <property type="match status" value="1"/>
</dbReference>
<evidence type="ECO:0000256" key="1">
    <source>
        <dbReference type="ARBA" id="ARBA00022630"/>
    </source>
</evidence>
<evidence type="ECO:0000256" key="2">
    <source>
        <dbReference type="ARBA" id="ARBA00022643"/>
    </source>
</evidence>
<protein>
    <submittedName>
        <fullName evidence="6">LLM class F420-dependent oxidoreductase</fullName>
    </submittedName>
</protein>
<dbReference type="PANTHER" id="PTHR42847:SF4">
    <property type="entry name" value="ALKANESULFONATE MONOOXYGENASE-RELATED"/>
    <property type="match status" value="1"/>
</dbReference>
<dbReference type="InterPro" id="IPR036661">
    <property type="entry name" value="Luciferase-like_sf"/>
</dbReference>
<evidence type="ECO:0000256" key="3">
    <source>
        <dbReference type="ARBA" id="ARBA00023002"/>
    </source>
</evidence>
<dbReference type="PANTHER" id="PTHR42847">
    <property type="entry name" value="ALKANESULFONATE MONOOXYGENASE"/>
    <property type="match status" value="1"/>
</dbReference>
<dbReference type="InterPro" id="IPR019921">
    <property type="entry name" value="Lucif-like_OxRdtase_Rv2161c"/>
</dbReference>
<dbReference type="Pfam" id="PF00296">
    <property type="entry name" value="Bac_luciferase"/>
    <property type="match status" value="1"/>
</dbReference>
<dbReference type="InterPro" id="IPR011251">
    <property type="entry name" value="Luciferase-like_dom"/>
</dbReference>
<sequence>MTISFSLELPTHRVEAVNEFVSAEAIAEIARAAETGGFAAVHVTDHPAPDAKWLDHGGHHALDPFVALAFAAAATTEVKLLTNVYIAAYRNPFLGAKSIQSLAALSNGRLILGTAAGYLKPEFKALGIDFDNRGALLDEALDVLDKVFTGADIAYEGTSFNARGVRLRPLPPNPPPVWIGGNSKPAIRRAVSRAQGWAPFNTFGYATASRTAEISTLEELATAIDWARKYAAQIGRTAPLDICFSAGNLLADNKSSDERHDTIKRLEAAGVTWLTIAPPGSDRAELIERSEAFAKEFVTGTR</sequence>
<keyword evidence="2" id="KW-0288">FMN</keyword>